<comment type="caution">
    <text evidence="8">The sequence shown here is derived from an EMBL/GenBank/DDBJ whole genome shotgun (WGS) entry which is preliminary data.</text>
</comment>
<reference evidence="8" key="1">
    <citation type="submission" date="2019-12" db="EMBL/GenBank/DDBJ databases">
        <title>Genome sequencing and annotation of Brassica cretica.</title>
        <authorList>
            <person name="Studholme D.J."/>
            <person name="Sarris P.F."/>
        </authorList>
    </citation>
    <scope>NUCLEOTIDE SEQUENCE</scope>
    <source>
        <strain evidence="8">PFS-001/15</strain>
        <tissue evidence="8">Leaf</tissue>
    </source>
</reference>
<dbReference type="NCBIfam" id="TIGR00797">
    <property type="entry name" value="matE"/>
    <property type="match status" value="2"/>
</dbReference>
<feature type="transmembrane region" description="Helical" evidence="7">
    <location>
        <begin position="662"/>
        <end position="685"/>
    </location>
</feature>
<organism evidence="8 9">
    <name type="scientific">Brassica cretica</name>
    <name type="common">Mustard</name>
    <dbReference type="NCBI Taxonomy" id="69181"/>
    <lineage>
        <taxon>Eukaryota</taxon>
        <taxon>Viridiplantae</taxon>
        <taxon>Streptophyta</taxon>
        <taxon>Embryophyta</taxon>
        <taxon>Tracheophyta</taxon>
        <taxon>Spermatophyta</taxon>
        <taxon>Magnoliopsida</taxon>
        <taxon>eudicotyledons</taxon>
        <taxon>Gunneridae</taxon>
        <taxon>Pentapetalae</taxon>
        <taxon>rosids</taxon>
        <taxon>malvids</taxon>
        <taxon>Brassicales</taxon>
        <taxon>Brassicaceae</taxon>
        <taxon>Brassiceae</taxon>
        <taxon>Brassica</taxon>
    </lineage>
</organism>
<evidence type="ECO:0000256" key="7">
    <source>
        <dbReference type="RuleBase" id="RU004914"/>
    </source>
</evidence>
<dbReference type="CDD" id="cd12082">
    <property type="entry name" value="MATE_like"/>
    <property type="match status" value="1"/>
</dbReference>
<feature type="transmembrane region" description="Helical" evidence="7">
    <location>
        <begin position="148"/>
        <end position="172"/>
    </location>
</feature>
<keyword evidence="6 7" id="KW-0472">Membrane</keyword>
<accession>A0A8S9MN58</accession>
<dbReference type="Proteomes" id="UP000712281">
    <property type="component" value="Unassembled WGS sequence"/>
</dbReference>
<gene>
    <name evidence="8" type="ORF">F2Q68_00040661</name>
</gene>
<evidence type="ECO:0000313" key="9">
    <source>
        <dbReference type="Proteomes" id="UP000712281"/>
    </source>
</evidence>
<feature type="transmembrane region" description="Helical" evidence="7">
    <location>
        <begin position="233"/>
        <end position="257"/>
    </location>
</feature>
<comment type="similarity">
    <text evidence="2 7">Belongs to the multi antimicrobial extrusion (MATE) (TC 2.A.66.1) family.</text>
</comment>
<feature type="transmembrane region" description="Helical" evidence="7">
    <location>
        <begin position="504"/>
        <end position="529"/>
    </location>
</feature>
<dbReference type="GO" id="GO:0016020">
    <property type="term" value="C:membrane"/>
    <property type="evidence" value="ECO:0007669"/>
    <property type="project" value="UniProtKB-SubCell"/>
</dbReference>
<feature type="transmembrane region" description="Helical" evidence="7">
    <location>
        <begin position="44"/>
        <end position="68"/>
    </location>
</feature>
<dbReference type="GO" id="GO:0042910">
    <property type="term" value="F:xenobiotic transmembrane transporter activity"/>
    <property type="evidence" value="ECO:0007669"/>
    <property type="project" value="InterPro"/>
</dbReference>
<evidence type="ECO:0000256" key="6">
    <source>
        <dbReference type="ARBA" id="ARBA00023136"/>
    </source>
</evidence>
<feature type="transmembrane region" description="Helical" evidence="7">
    <location>
        <begin position="541"/>
        <end position="563"/>
    </location>
</feature>
<feature type="transmembrane region" description="Helical" evidence="7">
    <location>
        <begin position="620"/>
        <end position="642"/>
    </location>
</feature>
<evidence type="ECO:0000313" key="8">
    <source>
        <dbReference type="EMBL" id="KAF2618483.1"/>
    </source>
</evidence>
<feature type="transmembrane region" description="Helical" evidence="7">
    <location>
        <begin position="460"/>
        <end position="484"/>
    </location>
</feature>
<feature type="transmembrane region" description="Helical" evidence="7">
    <location>
        <begin position="417"/>
        <end position="439"/>
    </location>
</feature>
<dbReference type="PANTHER" id="PTHR11206">
    <property type="entry name" value="MULTIDRUG RESISTANCE PROTEIN"/>
    <property type="match status" value="1"/>
</dbReference>
<keyword evidence="3" id="KW-0813">Transport</keyword>
<evidence type="ECO:0000256" key="1">
    <source>
        <dbReference type="ARBA" id="ARBA00004141"/>
    </source>
</evidence>
<dbReference type="GO" id="GO:0015297">
    <property type="term" value="F:antiporter activity"/>
    <property type="evidence" value="ECO:0007669"/>
    <property type="project" value="InterPro"/>
</dbReference>
<keyword evidence="5 7" id="KW-1133">Transmembrane helix</keyword>
<name>A0A8S9MN58_BRACR</name>
<dbReference type="Pfam" id="PF01554">
    <property type="entry name" value="MatE"/>
    <property type="match status" value="3"/>
</dbReference>
<feature type="transmembrane region" description="Helical" evidence="7">
    <location>
        <begin position="192"/>
        <end position="212"/>
    </location>
</feature>
<evidence type="ECO:0000256" key="2">
    <source>
        <dbReference type="ARBA" id="ARBA00010199"/>
    </source>
</evidence>
<feature type="transmembrane region" description="Helical" evidence="7">
    <location>
        <begin position="587"/>
        <end position="613"/>
    </location>
</feature>
<sequence length="741" mass="80950">MGSEAAVTAVDNLQQPLLEPTKSEVDFRMESVLTDAHLPYLRRLYFAALIELKFLFNLAAPAIFVYVINNGMSMLTRIFAGRIGSMQLAAASLGNSGFNMFTFGMGSEAAVTAVDNLQQPLLEPTKSEVDFRMESVLTDTHLPYLRRLYFAALIELKFLFNLAAPAIFVYVINNGMSMLTRIFAGRIGSMQLAAASLGNSGFNMFTFGLMLGMGSAVETLCGQAHGAHRYEMLGVYLQRSTVVLFLTGLPMTLLFIFSKPLLTSLGEPADVASMASIFVYGMIPMIFAYAVNFPIQKFLQSQSIVTPSAYISAATLVIHIFLSWLAVFKLGWGLLGLSVIHSLSWWIIVLAQVLYIKVSPRCRRTWTGFSWKAFDGLWDFFRLSAASAVMLCLESWYAQILVLLAGLLKNPERALDSLAICMSISAISFMVSVGFNAAASVRVSNELGAGNPRSAAFSTAVTTGVSFLLSLFEAVLILSWRNVISYLFTDSPAVAEAVAELTPYLAITIVLNGVQPVLSAATLVIHIFLSWLAVFKLGWGLLGLSVIHSLSWWIIVLAQVLYIKVSPRCRRTWTGFSWKAFDGLWDFFRLSAASAVMLCLESWYAQILVLLAGLLQNPELALDSLAICMSISAISFMVSVGFNAAASVRVSNELGAGNPRSAAFSTAVTTGVSFLLSLFEAVLILSWRNVISYLFTDSPAVAEAVAELTPYLAITIVLNGVEKASRRLDQWEDTQAPLLKQ</sequence>
<feature type="transmembrane region" description="Helical" evidence="7">
    <location>
        <begin position="332"/>
        <end position="356"/>
    </location>
</feature>
<evidence type="ECO:0000256" key="5">
    <source>
        <dbReference type="ARBA" id="ARBA00022989"/>
    </source>
</evidence>
<dbReference type="InterPro" id="IPR045069">
    <property type="entry name" value="MATE_euk"/>
</dbReference>
<feature type="transmembrane region" description="Helical" evidence="7">
    <location>
        <begin position="277"/>
        <end position="295"/>
    </location>
</feature>
<dbReference type="GO" id="GO:1990961">
    <property type="term" value="P:xenobiotic detoxification by transmembrane export across the plasma membrane"/>
    <property type="evidence" value="ECO:0007669"/>
    <property type="project" value="InterPro"/>
</dbReference>
<comment type="subcellular location">
    <subcellularLocation>
        <location evidence="1">Membrane</location>
        <topology evidence="1">Multi-pass membrane protein</topology>
    </subcellularLocation>
</comment>
<evidence type="ECO:0000256" key="3">
    <source>
        <dbReference type="ARBA" id="ARBA00022448"/>
    </source>
</evidence>
<dbReference type="EMBL" id="QGKW02000007">
    <property type="protein sequence ID" value="KAF2618483.1"/>
    <property type="molecule type" value="Genomic_DNA"/>
</dbReference>
<dbReference type="InterPro" id="IPR002528">
    <property type="entry name" value="MATE_fam"/>
</dbReference>
<evidence type="ECO:0000256" key="4">
    <source>
        <dbReference type="ARBA" id="ARBA00022692"/>
    </source>
</evidence>
<proteinExistence type="inferred from homology"/>
<dbReference type="CDD" id="cd13132">
    <property type="entry name" value="MATE_eukaryotic"/>
    <property type="match status" value="1"/>
</dbReference>
<feature type="transmembrane region" description="Helical" evidence="7">
    <location>
        <begin position="307"/>
        <end position="326"/>
    </location>
</feature>
<dbReference type="AlphaFoldDB" id="A0A8S9MN58"/>
<protein>
    <recommendedName>
        <fullName evidence="7">Protein DETOXIFICATION</fullName>
    </recommendedName>
    <alternativeName>
        <fullName evidence="7">Multidrug and toxic compound extrusion protein</fullName>
    </alternativeName>
</protein>
<keyword evidence="4 7" id="KW-0812">Transmembrane</keyword>